<organism evidence="1 2">
    <name type="scientific">Clostridium ljungdahlii</name>
    <dbReference type="NCBI Taxonomy" id="1538"/>
    <lineage>
        <taxon>Bacteria</taxon>
        <taxon>Bacillati</taxon>
        <taxon>Bacillota</taxon>
        <taxon>Clostridia</taxon>
        <taxon>Eubacteriales</taxon>
        <taxon>Clostridiaceae</taxon>
        <taxon>Clostridium</taxon>
    </lineage>
</organism>
<name>A0A166S9C4_9CLOT</name>
<dbReference type="RefSeq" id="WP_063554111.1">
    <property type="nucleotide sequence ID" value="NZ_LITT01000004.1"/>
</dbReference>
<accession>A0A166S9C4</accession>
<evidence type="ECO:0000313" key="2">
    <source>
        <dbReference type="Proteomes" id="UP000077407"/>
    </source>
</evidence>
<evidence type="ECO:0000313" key="1">
    <source>
        <dbReference type="EMBL" id="OAA91848.1"/>
    </source>
</evidence>
<dbReference type="AlphaFoldDB" id="A0A166S9C4"/>
<protein>
    <submittedName>
        <fullName evidence="1">Uncharacterized protein</fullName>
    </submittedName>
</protein>
<sequence length="222" mass="25961">MLKRTITAELIKKFNEMLYKILDDMDNKNYEGALDSIDTAFKYIFRLSIKFFNSLSLENIMEMVKINGSIVTDKCIIMAKLLEEEGNALEFQCKLDDAFYIHQKSLNLFLEAYLNESTNCDLKNYFSDIDPLINKLCEYKLSFTLLSKIADYYAETKRYDKSDDVIYEMLEENNHDAKCVKFSIEFYENLLLKNDNDLNSGNLPREEIEGSLSSLRNILQNK</sequence>
<comment type="caution">
    <text evidence="1">The sequence shown here is derived from an EMBL/GenBank/DDBJ whole genome shotgun (WGS) entry which is preliminary data.</text>
</comment>
<dbReference type="Proteomes" id="UP000077407">
    <property type="component" value="Unassembled WGS sequence"/>
</dbReference>
<dbReference type="PATRIC" id="fig|1538.10.peg.988"/>
<gene>
    <name evidence="1" type="ORF">WY13_00493</name>
</gene>
<dbReference type="OrthoDB" id="1905743at2"/>
<dbReference type="InterPro" id="IPR045507">
    <property type="entry name" value="DUF6483"/>
</dbReference>
<dbReference type="Pfam" id="PF20092">
    <property type="entry name" value="DUF6483"/>
    <property type="match status" value="1"/>
</dbReference>
<dbReference type="EMBL" id="LITT01000004">
    <property type="protein sequence ID" value="OAA91848.1"/>
    <property type="molecule type" value="Genomic_DNA"/>
</dbReference>
<proteinExistence type="predicted"/>
<reference evidence="1 2" key="1">
    <citation type="journal article" date="2015" name="Biotechnol. Bioeng.">
        <title>Genome sequence and phenotypic characterization of Caulobacter segnis.</title>
        <authorList>
            <person name="Patel S."/>
            <person name="Fletcher B."/>
            <person name="Scott D.C."/>
            <person name="Ely B."/>
        </authorList>
    </citation>
    <scope>NUCLEOTIDE SEQUENCE [LARGE SCALE GENOMIC DNA]</scope>
    <source>
        <strain evidence="1 2">ERI-2</strain>
    </source>
</reference>